<dbReference type="InterPro" id="IPR029026">
    <property type="entry name" value="tRNA_m1G_MTases_N"/>
</dbReference>
<dbReference type="PIRSF" id="PIRSF004505">
    <property type="entry name" value="MT_bac"/>
    <property type="match status" value="1"/>
</dbReference>
<dbReference type="EMBL" id="CP011232">
    <property type="protein sequence ID" value="AKI98264.1"/>
    <property type="molecule type" value="Genomic_DNA"/>
</dbReference>
<evidence type="ECO:0000256" key="1">
    <source>
        <dbReference type="ARBA" id="ARBA00022603"/>
    </source>
</evidence>
<accession>A0A0G2ZFD4</accession>
<feature type="binding site" evidence="5">
    <location>
        <position position="53"/>
    </location>
    <ligand>
        <name>S-adenosyl-L-methionine</name>
        <dbReference type="ChEBI" id="CHEBI:59789"/>
    </ligand>
</feature>
<dbReference type="PANTHER" id="PTHR33603">
    <property type="entry name" value="METHYLTRANSFERASE"/>
    <property type="match status" value="1"/>
</dbReference>
<dbReference type="Pfam" id="PF02590">
    <property type="entry name" value="SPOUT_MTase"/>
    <property type="match status" value="1"/>
</dbReference>
<proteinExistence type="inferred from homology"/>
<dbReference type="PATRIC" id="fig|1330330.3.peg.932"/>
<comment type="catalytic activity">
    <reaction evidence="5">
        <text>pseudouridine(1915) in 23S rRNA + S-adenosyl-L-methionine = N(3)-methylpseudouridine(1915) in 23S rRNA + S-adenosyl-L-homocysteine + H(+)</text>
        <dbReference type="Rhea" id="RHEA:42752"/>
        <dbReference type="Rhea" id="RHEA-COMP:10221"/>
        <dbReference type="Rhea" id="RHEA-COMP:10222"/>
        <dbReference type="ChEBI" id="CHEBI:15378"/>
        <dbReference type="ChEBI" id="CHEBI:57856"/>
        <dbReference type="ChEBI" id="CHEBI:59789"/>
        <dbReference type="ChEBI" id="CHEBI:65314"/>
        <dbReference type="ChEBI" id="CHEBI:74486"/>
        <dbReference type="EC" id="2.1.1.177"/>
    </reaction>
</comment>
<comment type="subunit">
    <text evidence="5">Homodimer.</text>
</comment>
<gene>
    <name evidence="5" type="primary">rlmH</name>
    <name evidence="6" type="ORF">IX53_04635</name>
</gene>
<dbReference type="PANTHER" id="PTHR33603:SF1">
    <property type="entry name" value="RIBOSOMAL RNA LARGE SUBUNIT METHYLTRANSFERASE H"/>
    <property type="match status" value="1"/>
</dbReference>
<keyword evidence="7" id="KW-1185">Reference proteome</keyword>
<evidence type="ECO:0000256" key="4">
    <source>
        <dbReference type="ARBA" id="ARBA00038303"/>
    </source>
</evidence>
<dbReference type="Proteomes" id="UP000035159">
    <property type="component" value="Chromosome"/>
</dbReference>
<keyword evidence="1 5" id="KW-0489">Methyltransferase</keyword>
<dbReference type="Gene3D" id="3.40.1280.10">
    <property type="match status" value="1"/>
</dbReference>
<dbReference type="AlphaFoldDB" id="A0A0G2ZFD4"/>
<dbReference type="EC" id="2.1.1.177" evidence="5"/>
<evidence type="ECO:0000256" key="2">
    <source>
        <dbReference type="ARBA" id="ARBA00022679"/>
    </source>
</evidence>
<dbReference type="SUPFAM" id="SSF75217">
    <property type="entry name" value="alpha/beta knot"/>
    <property type="match status" value="1"/>
</dbReference>
<feature type="binding site" evidence="5">
    <location>
        <begin position="104"/>
        <end position="109"/>
    </location>
    <ligand>
        <name>S-adenosyl-L-methionine</name>
        <dbReference type="ChEBI" id="CHEBI:59789"/>
    </ligand>
</feature>
<keyword evidence="3 5" id="KW-0949">S-adenosyl-L-methionine</keyword>
<keyword evidence="2 5" id="KW-0808">Transferase</keyword>
<feature type="binding site" evidence="5">
    <location>
        <position position="85"/>
    </location>
    <ligand>
        <name>S-adenosyl-L-methionine</name>
        <dbReference type="ChEBI" id="CHEBI:59789"/>
    </ligand>
</feature>
<dbReference type="GO" id="GO:0005737">
    <property type="term" value="C:cytoplasm"/>
    <property type="evidence" value="ECO:0007669"/>
    <property type="project" value="UniProtKB-SubCell"/>
</dbReference>
<reference evidence="6 7" key="1">
    <citation type="submission" date="2015-04" db="EMBL/GenBank/DDBJ databases">
        <title>Complete Genome Sequence of Kosmotoga pacifica SLHLJ1.</title>
        <authorList>
            <person name="Jiang L.J."/>
            <person name="Shao Z.Z."/>
            <person name="Jebbar M."/>
        </authorList>
    </citation>
    <scope>NUCLEOTIDE SEQUENCE [LARGE SCALE GENOMIC DNA]</scope>
    <source>
        <strain evidence="6 7">SLHLJ1</strain>
    </source>
</reference>
<dbReference type="InterPro" id="IPR029028">
    <property type="entry name" value="Alpha/beta_knot_MTases"/>
</dbReference>
<dbReference type="KEGG" id="kpf:IX53_04635"/>
<name>A0A0G2ZFD4_9BACT</name>
<comment type="subcellular location">
    <subcellularLocation>
        <location evidence="5">Cytoplasm</location>
    </subcellularLocation>
</comment>
<evidence type="ECO:0000256" key="3">
    <source>
        <dbReference type="ARBA" id="ARBA00022691"/>
    </source>
</evidence>
<comment type="function">
    <text evidence="5">Specifically methylates the pseudouridine at position 1915 (m3Psi1915) in 23S rRNA.</text>
</comment>
<organism evidence="6 7">
    <name type="scientific">Kosmotoga pacifica</name>
    <dbReference type="NCBI Taxonomy" id="1330330"/>
    <lineage>
        <taxon>Bacteria</taxon>
        <taxon>Thermotogati</taxon>
        <taxon>Thermotogota</taxon>
        <taxon>Thermotogae</taxon>
        <taxon>Kosmotogales</taxon>
        <taxon>Kosmotogaceae</taxon>
        <taxon>Kosmotoga</taxon>
    </lineage>
</organism>
<dbReference type="HAMAP" id="MF_00658">
    <property type="entry name" value="23SrRNA_methyltr_H"/>
    <property type="match status" value="1"/>
</dbReference>
<evidence type="ECO:0000256" key="5">
    <source>
        <dbReference type="HAMAP-Rule" id="MF_00658"/>
    </source>
</evidence>
<keyword evidence="5" id="KW-0698">rRNA processing</keyword>
<dbReference type="InterPro" id="IPR003742">
    <property type="entry name" value="RlmH-like"/>
</dbReference>
<protein>
    <recommendedName>
        <fullName evidence="5">Ribosomal RNA large subunit methyltransferase H</fullName>
        <ecNumber evidence="5">2.1.1.177</ecNumber>
    </recommendedName>
    <alternativeName>
        <fullName evidence="5">23S rRNA (pseudouridine1915-N3)-methyltransferase</fullName>
    </alternativeName>
    <alternativeName>
        <fullName evidence="5">23S rRNA m3Psi1915 methyltransferase</fullName>
    </alternativeName>
    <alternativeName>
        <fullName evidence="5">rRNA (pseudouridine-N3-)-methyltransferase RlmH</fullName>
    </alternativeName>
</protein>
<dbReference type="CDD" id="cd18081">
    <property type="entry name" value="RlmH-like"/>
    <property type="match status" value="1"/>
</dbReference>
<dbReference type="STRING" id="1330330.IX53_04635"/>
<evidence type="ECO:0000313" key="6">
    <source>
        <dbReference type="EMBL" id="AKI98264.1"/>
    </source>
</evidence>
<evidence type="ECO:0000313" key="7">
    <source>
        <dbReference type="Proteomes" id="UP000035159"/>
    </source>
</evidence>
<dbReference type="GO" id="GO:0070038">
    <property type="term" value="F:rRNA (pseudouridine-N3-)-methyltransferase activity"/>
    <property type="evidence" value="ECO:0007669"/>
    <property type="project" value="UniProtKB-UniRule"/>
</dbReference>
<keyword evidence="5" id="KW-0963">Cytoplasm</keyword>
<comment type="similarity">
    <text evidence="4 5">Belongs to the RNA methyltransferase RlmH family.</text>
</comment>
<sequence length="136" mass="15778">MGVERYLKWLSPYAGVNVRSLPLGRGKNIEEVKKEEAKRYIELLKGEKHVVVLHEKGKELSSVQFATRIKTWQNSSVKKVYFLIGGPYGFAEEILESGWELFSLSRLTFTHEMALLLLLEQLYRAETILKGKTYHY</sequence>